<feature type="transmembrane region" description="Helical" evidence="1">
    <location>
        <begin position="29"/>
        <end position="49"/>
    </location>
</feature>
<dbReference type="EMBL" id="CP059693">
    <property type="protein sequence ID" value="WDE14218.1"/>
    <property type="molecule type" value="Genomic_DNA"/>
</dbReference>
<organism evidence="2 3">
    <name type="scientific">Thalassomonas haliotis</name>
    <dbReference type="NCBI Taxonomy" id="485448"/>
    <lineage>
        <taxon>Bacteria</taxon>
        <taxon>Pseudomonadati</taxon>
        <taxon>Pseudomonadota</taxon>
        <taxon>Gammaproteobacteria</taxon>
        <taxon>Alteromonadales</taxon>
        <taxon>Colwelliaceae</taxon>
        <taxon>Thalassomonas</taxon>
    </lineage>
</organism>
<reference evidence="2 3" key="1">
    <citation type="journal article" date="2022" name="Mar. Drugs">
        <title>Bioassay-Guided Fractionation Leads to the Detection of Cholic Acid Generated by the Rare Thalassomonas sp.</title>
        <authorList>
            <person name="Pheiffer F."/>
            <person name="Schneider Y.K."/>
            <person name="Hansen E.H."/>
            <person name="Andersen J.H."/>
            <person name="Isaksson J."/>
            <person name="Busche T."/>
            <person name="R C."/>
            <person name="Kalinowski J."/>
            <person name="Zyl L.V."/>
            <person name="Trindade M."/>
        </authorList>
    </citation>
    <scope>NUCLEOTIDE SEQUENCE [LARGE SCALE GENOMIC DNA]</scope>
    <source>
        <strain evidence="2 3">A5K-61T</strain>
    </source>
</reference>
<sequence length="176" mass="20557">MQQIVFQAFVLFRIDTRYQVFNNFTIMKIFYFTVSSLLIAAIWLFAPYIEGKYVRQGGLTTIEAEYFTVTGDPLCTKLYRVEKGKITDHGVFPNMPADIPDPHTVSELKEGDRLLLTGYLYQWQETNLLTGTISKRKVNMIDVIRWQQSNRLIYKTQQREFAASAFSQKNDTDCRR</sequence>
<dbReference type="RefSeq" id="WP_274054754.1">
    <property type="nucleotide sequence ID" value="NZ_CP059693.1"/>
</dbReference>
<evidence type="ECO:0000313" key="2">
    <source>
        <dbReference type="EMBL" id="WDE14218.1"/>
    </source>
</evidence>
<evidence type="ECO:0000313" key="3">
    <source>
        <dbReference type="Proteomes" id="UP001215231"/>
    </source>
</evidence>
<keyword evidence="3" id="KW-1185">Reference proteome</keyword>
<keyword evidence="1" id="KW-0472">Membrane</keyword>
<keyword evidence="1" id="KW-1133">Transmembrane helix</keyword>
<evidence type="ECO:0000256" key="1">
    <source>
        <dbReference type="SAM" id="Phobius"/>
    </source>
</evidence>
<protein>
    <submittedName>
        <fullName evidence="2">Uncharacterized protein</fullName>
    </submittedName>
</protein>
<name>A0ABY7VLR8_9GAMM</name>
<accession>A0ABY7VLR8</accession>
<keyword evidence="1" id="KW-0812">Transmembrane</keyword>
<gene>
    <name evidence="2" type="ORF">H3N35_12850</name>
</gene>
<proteinExistence type="predicted"/>
<dbReference type="Proteomes" id="UP001215231">
    <property type="component" value="Chromosome"/>
</dbReference>